<dbReference type="GO" id="GO:0051213">
    <property type="term" value="F:dioxygenase activity"/>
    <property type="evidence" value="ECO:0007669"/>
    <property type="project" value="UniProtKB-KW"/>
</dbReference>
<name>C1EF04_MICCC</name>
<dbReference type="InterPro" id="IPR044862">
    <property type="entry name" value="Pro_4_hyd_alph_FE2OG_OXY"/>
</dbReference>
<accession>C1EF04</accession>
<protein>
    <submittedName>
        <fullName evidence="12">Uncharacterized protein</fullName>
    </submittedName>
</protein>
<dbReference type="Pfam" id="PF13640">
    <property type="entry name" value="2OG-FeII_Oxy_3"/>
    <property type="match status" value="1"/>
</dbReference>
<evidence type="ECO:0000256" key="2">
    <source>
        <dbReference type="ARBA" id="ARBA00022723"/>
    </source>
</evidence>
<reference evidence="12 13" key="1">
    <citation type="journal article" date="2009" name="Science">
        <title>Green evolution and dynamic adaptations revealed by genomes of the marine picoeukaryotes Micromonas.</title>
        <authorList>
            <person name="Worden A.Z."/>
            <person name="Lee J.H."/>
            <person name="Mock T."/>
            <person name="Rouze P."/>
            <person name="Simmons M.P."/>
            <person name="Aerts A.L."/>
            <person name="Allen A.E."/>
            <person name="Cuvelier M.L."/>
            <person name="Derelle E."/>
            <person name="Everett M.V."/>
            <person name="Foulon E."/>
            <person name="Grimwood J."/>
            <person name="Gundlach H."/>
            <person name="Henrissat B."/>
            <person name="Napoli C."/>
            <person name="McDonald S.M."/>
            <person name="Parker M.S."/>
            <person name="Rombauts S."/>
            <person name="Salamov A."/>
            <person name="Von Dassow P."/>
            <person name="Badger J.H."/>
            <person name="Coutinho P.M."/>
            <person name="Demir E."/>
            <person name="Dubchak I."/>
            <person name="Gentemann C."/>
            <person name="Eikrem W."/>
            <person name="Gready J.E."/>
            <person name="John U."/>
            <person name="Lanier W."/>
            <person name="Lindquist E.A."/>
            <person name="Lucas S."/>
            <person name="Mayer K.F."/>
            <person name="Moreau H."/>
            <person name="Not F."/>
            <person name="Otillar R."/>
            <person name="Panaud O."/>
            <person name="Pangilinan J."/>
            <person name="Paulsen I."/>
            <person name="Piegu B."/>
            <person name="Poliakov A."/>
            <person name="Robbens S."/>
            <person name="Schmutz J."/>
            <person name="Toulza E."/>
            <person name="Wyss T."/>
            <person name="Zelensky A."/>
            <person name="Zhou K."/>
            <person name="Armbrust E.V."/>
            <person name="Bhattacharya D."/>
            <person name="Goodenough U.W."/>
            <person name="Van de Peer Y."/>
            <person name="Grigoriev I.V."/>
        </authorList>
    </citation>
    <scope>NUCLEOTIDE SEQUENCE [LARGE SCALE GENOMIC DNA]</scope>
    <source>
        <strain evidence="13">RCC299 / NOUM17</strain>
    </source>
</reference>
<dbReference type="SMART" id="SM00702">
    <property type="entry name" value="P4Hc"/>
    <property type="match status" value="1"/>
</dbReference>
<dbReference type="InParanoid" id="C1EF04"/>
<evidence type="ECO:0000313" key="13">
    <source>
        <dbReference type="Proteomes" id="UP000002009"/>
    </source>
</evidence>
<feature type="domain" description="CCHC-type" evidence="10">
    <location>
        <begin position="210"/>
        <end position="224"/>
    </location>
</feature>
<dbReference type="SMART" id="SM00343">
    <property type="entry name" value="ZnF_C2HC"/>
    <property type="match status" value="2"/>
</dbReference>
<keyword evidence="3" id="KW-0677">Repeat</keyword>
<dbReference type="OrthoDB" id="687050at2759"/>
<dbReference type="SUPFAM" id="SSF48403">
    <property type="entry name" value="Ankyrin repeat"/>
    <property type="match status" value="1"/>
</dbReference>
<dbReference type="Pfam" id="PF12796">
    <property type="entry name" value="Ank_2"/>
    <property type="match status" value="1"/>
</dbReference>
<dbReference type="GeneID" id="8247786"/>
<dbReference type="EMBL" id="CP001330">
    <property type="protein sequence ID" value="ACO66329.1"/>
    <property type="molecule type" value="Genomic_DNA"/>
</dbReference>
<dbReference type="GO" id="GO:0031418">
    <property type="term" value="F:L-ascorbic acid binding"/>
    <property type="evidence" value="ECO:0007669"/>
    <property type="project" value="InterPro"/>
</dbReference>
<keyword evidence="6" id="KW-0408">Iron</keyword>
<evidence type="ECO:0000256" key="7">
    <source>
        <dbReference type="ARBA" id="ARBA00023043"/>
    </source>
</evidence>
<keyword evidence="8" id="KW-0863">Zinc-finger</keyword>
<feature type="region of interest" description="Disordered" evidence="9">
    <location>
        <begin position="280"/>
        <end position="307"/>
    </location>
</feature>
<organism evidence="12 13">
    <name type="scientific">Micromonas commoda (strain RCC299 / NOUM17 / CCMP2709)</name>
    <name type="common">Picoplanktonic green alga</name>
    <dbReference type="NCBI Taxonomy" id="296587"/>
    <lineage>
        <taxon>Eukaryota</taxon>
        <taxon>Viridiplantae</taxon>
        <taxon>Chlorophyta</taxon>
        <taxon>Mamiellophyceae</taxon>
        <taxon>Mamiellales</taxon>
        <taxon>Mamiellaceae</taxon>
        <taxon>Micromonas</taxon>
    </lineage>
</organism>
<evidence type="ECO:0000313" key="12">
    <source>
        <dbReference type="EMBL" id="ACO66329.1"/>
    </source>
</evidence>
<dbReference type="GO" id="GO:0003676">
    <property type="term" value="F:nucleic acid binding"/>
    <property type="evidence" value="ECO:0007669"/>
    <property type="project" value="InterPro"/>
</dbReference>
<dbReference type="PROSITE" id="PS51471">
    <property type="entry name" value="FE2OG_OXY"/>
    <property type="match status" value="1"/>
</dbReference>
<dbReference type="Gene3D" id="2.60.120.620">
    <property type="entry name" value="q2cbj1_9rhob like domain"/>
    <property type="match status" value="1"/>
</dbReference>
<dbReference type="STRING" id="296587.C1EF04"/>
<dbReference type="InterPro" id="IPR001878">
    <property type="entry name" value="Znf_CCHC"/>
</dbReference>
<evidence type="ECO:0000259" key="10">
    <source>
        <dbReference type="PROSITE" id="PS50158"/>
    </source>
</evidence>
<dbReference type="Proteomes" id="UP000002009">
    <property type="component" value="Chromosome 11"/>
</dbReference>
<evidence type="ECO:0000256" key="3">
    <source>
        <dbReference type="ARBA" id="ARBA00022737"/>
    </source>
</evidence>
<evidence type="ECO:0000256" key="6">
    <source>
        <dbReference type="ARBA" id="ARBA00023004"/>
    </source>
</evidence>
<dbReference type="InterPro" id="IPR036770">
    <property type="entry name" value="Ankyrin_rpt-contain_sf"/>
</dbReference>
<dbReference type="Gene3D" id="1.25.40.20">
    <property type="entry name" value="Ankyrin repeat-containing domain"/>
    <property type="match status" value="1"/>
</dbReference>
<dbReference type="GO" id="GO:0008270">
    <property type="term" value="F:zinc ion binding"/>
    <property type="evidence" value="ECO:0007669"/>
    <property type="project" value="UniProtKB-KW"/>
</dbReference>
<dbReference type="InterPro" id="IPR002110">
    <property type="entry name" value="Ankyrin_rpt"/>
</dbReference>
<proteinExistence type="predicted"/>
<dbReference type="GO" id="GO:0005506">
    <property type="term" value="F:iron ion binding"/>
    <property type="evidence" value="ECO:0007669"/>
    <property type="project" value="InterPro"/>
</dbReference>
<sequence>MGRENLRQKARRHAHVRIRNGLDVDRRQPTDDEIQDLLEGISRNAVPKFGLVKLSAMRLDDGVEPPAWFERIIRWPKGELIPMVHLAALRRRDAILVQLLRAGAAPFTRLGGDEIGDHDEEETLSRRARTFLAGLRTPHATWLVVVAAHMRLRAVAASQAVCRNDREPDPADVCNRCGQTGHWAKDCERPKNANAPLRESRTEPNASDVCNGCGGTGHWFRDCPAAAERVKGEETSKEQSRCSACGIDEPSRPMTFGACGHVACEPCAWRHLLDRYGRRGDGSSSGDGSAKDEDGDRAVTHRGEGIPADAEWTCPGCAELEVFDERDDDDDDLTRLYAAAPGTIAAESKRRWLELSPVVKRLRGGGDPKNGKSSKRFVGLGPRACARLRLGTSRPKRTEALIAAAQQGDARRIRAIVAAGCDVNCSDEYGLTPLMWAGWRGKAIAADALLRSGADPARTARGGGGVTASVAASAAGHVRLTATLRVAEDDAGTSIASLTVDWDSDEADKSESRAVFPVKTLVDPAMDHPGANHSFIVDGAVPEHVLTRLERTWEASTREAAAAVDAALSEESDEVVERIRSPTDDCSAADAASAEAARAKAIAEATDARSMERKRSDTCATRAHFCDVRGWARAAVLKAARASGMPARGVHPQFRILHYPNPGGVMAPHVDLSKALDPVDSTWSGEGAEVAGSKPALATTHTFLLYLRTCDAGGETALLREVKSAAGVEGAVGAQSLAEVKPLRGRLLVFPHECPHAGRPVVDTNKLVLRGELW</sequence>
<comment type="cofactor">
    <cofactor evidence="1">
        <name>L-ascorbate</name>
        <dbReference type="ChEBI" id="CHEBI:38290"/>
    </cofactor>
</comment>
<evidence type="ECO:0000259" key="11">
    <source>
        <dbReference type="PROSITE" id="PS51471"/>
    </source>
</evidence>
<dbReference type="Pfam" id="PF00098">
    <property type="entry name" value="zf-CCHC"/>
    <property type="match status" value="1"/>
</dbReference>
<dbReference type="SUPFAM" id="SSF57756">
    <property type="entry name" value="Retrovirus zinc finger-like domains"/>
    <property type="match status" value="1"/>
</dbReference>
<feature type="domain" description="Fe2OG dioxygenase" evidence="11">
    <location>
        <begin position="649"/>
        <end position="774"/>
    </location>
</feature>
<dbReference type="KEGG" id="mis:MICPUN_113333"/>
<dbReference type="AlphaFoldDB" id="C1EF04"/>
<keyword evidence="4" id="KW-0223">Dioxygenase</keyword>
<dbReference type="Gene3D" id="4.10.60.10">
    <property type="entry name" value="Zinc finger, CCHC-type"/>
    <property type="match status" value="2"/>
</dbReference>
<keyword evidence="8" id="KW-0862">Zinc</keyword>
<dbReference type="PROSITE" id="PS50158">
    <property type="entry name" value="ZF_CCHC"/>
    <property type="match status" value="2"/>
</dbReference>
<evidence type="ECO:0000256" key="1">
    <source>
        <dbReference type="ARBA" id="ARBA00001961"/>
    </source>
</evidence>
<feature type="compositionally biased region" description="Basic and acidic residues" evidence="9">
    <location>
        <begin position="289"/>
        <end position="304"/>
    </location>
</feature>
<dbReference type="InterPro" id="IPR006620">
    <property type="entry name" value="Pro_4_hyd_alph"/>
</dbReference>
<keyword evidence="7" id="KW-0040">ANK repeat</keyword>
<evidence type="ECO:0000256" key="8">
    <source>
        <dbReference type="PROSITE-ProRule" id="PRU00047"/>
    </source>
</evidence>
<dbReference type="SMART" id="SM00248">
    <property type="entry name" value="ANK"/>
    <property type="match status" value="3"/>
</dbReference>
<keyword evidence="13" id="KW-1185">Reference proteome</keyword>
<evidence type="ECO:0000256" key="4">
    <source>
        <dbReference type="ARBA" id="ARBA00022964"/>
    </source>
</evidence>
<dbReference type="RefSeq" id="XP_002505071.1">
    <property type="nucleotide sequence ID" value="XM_002505025.1"/>
</dbReference>
<dbReference type="PANTHER" id="PTHR24198:SF165">
    <property type="entry name" value="ANKYRIN REPEAT-CONTAINING PROTEIN-RELATED"/>
    <property type="match status" value="1"/>
</dbReference>
<dbReference type="InterPro" id="IPR036875">
    <property type="entry name" value="Znf_CCHC_sf"/>
</dbReference>
<dbReference type="GO" id="GO:0016705">
    <property type="term" value="F:oxidoreductase activity, acting on paired donors, with incorporation or reduction of molecular oxygen"/>
    <property type="evidence" value="ECO:0007669"/>
    <property type="project" value="InterPro"/>
</dbReference>
<dbReference type="eggNOG" id="ENOG502SCU4">
    <property type="taxonomic scope" value="Eukaryota"/>
</dbReference>
<feature type="domain" description="CCHC-type" evidence="10">
    <location>
        <begin position="174"/>
        <end position="189"/>
    </location>
</feature>
<dbReference type="PANTHER" id="PTHR24198">
    <property type="entry name" value="ANKYRIN REPEAT AND PROTEIN KINASE DOMAIN-CONTAINING PROTEIN"/>
    <property type="match status" value="1"/>
</dbReference>
<keyword evidence="5" id="KW-0560">Oxidoreductase</keyword>
<gene>
    <name evidence="12" type="ORF">MICPUN_113333</name>
</gene>
<evidence type="ECO:0000256" key="9">
    <source>
        <dbReference type="SAM" id="MobiDB-lite"/>
    </source>
</evidence>
<evidence type="ECO:0000256" key="5">
    <source>
        <dbReference type="ARBA" id="ARBA00023002"/>
    </source>
</evidence>
<keyword evidence="2" id="KW-0479">Metal-binding</keyword>
<dbReference type="InterPro" id="IPR005123">
    <property type="entry name" value="Oxoglu/Fe-dep_dioxygenase_dom"/>
</dbReference>